<dbReference type="AlphaFoldDB" id="A0A8W8N7S8"/>
<evidence type="ECO:0000313" key="2">
    <source>
        <dbReference type="Proteomes" id="UP000005408"/>
    </source>
</evidence>
<proteinExistence type="predicted"/>
<dbReference type="EnsemblMetazoa" id="G4710.3">
    <property type="protein sequence ID" value="G4710.3:cds"/>
    <property type="gene ID" value="G4710"/>
</dbReference>
<accession>A0A8W8N7S8</accession>
<dbReference type="EnsemblMetazoa" id="G4710.2">
    <property type="protein sequence ID" value="G4710.2:cds"/>
    <property type="gene ID" value="G4710"/>
</dbReference>
<reference evidence="1" key="1">
    <citation type="submission" date="2022-08" db="UniProtKB">
        <authorList>
            <consortium name="EnsemblMetazoa"/>
        </authorList>
    </citation>
    <scope>IDENTIFICATION</scope>
    <source>
        <strain evidence="1">05x7-T-G4-1.051#20</strain>
    </source>
</reference>
<name>A0A8W8N7S8_MAGGI</name>
<keyword evidence="2" id="KW-1185">Reference proteome</keyword>
<sequence>PLEIGFSQDSIWCTFTFGRSTSHPYKPVGEILDDILTGKINVNSIHTISVYKK</sequence>
<dbReference type="Proteomes" id="UP000005408">
    <property type="component" value="Unassembled WGS sequence"/>
</dbReference>
<evidence type="ECO:0000313" key="1">
    <source>
        <dbReference type="EnsemblMetazoa" id="G4710.3:cds"/>
    </source>
</evidence>
<organism evidence="1 2">
    <name type="scientific">Magallana gigas</name>
    <name type="common">Pacific oyster</name>
    <name type="synonym">Crassostrea gigas</name>
    <dbReference type="NCBI Taxonomy" id="29159"/>
    <lineage>
        <taxon>Eukaryota</taxon>
        <taxon>Metazoa</taxon>
        <taxon>Spiralia</taxon>
        <taxon>Lophotrochozoa</taxon>
        <taxon>Mollusca</taxon>
        <taxon>Bivalvia</taxon>
        <taxon>Autobranchia</taxon>
        <taxon>Pteriomorphia</taxon>
        <taxon>Ostreida</taxon>
        <taxon>Ostreoidea</taxon>
        <taxon>Ostreidae</taxon>
        <taxon>Magallana</taxon>
    </lineage>
</organism>
<protein>
    <submittedName>
        <fullName evidence="1">Uncharacterized protein</fullName>
    </submittedName>
</protein>